<gene>
    <name evidence="2" type="ORF">AMYX_21390</name>
</gene>
<dbReference type="Proteomes" id="UP000503640">
    <property type="component" value="Unassembled WGS sequence"/>
</dbReference>
<proteinExistence type="predicted"/>
<name>A0A7I9VMH0_9BACT</name>
<feature type="chain" id="PRO_5029785015" evidence="1">
    <location>
        <begin position="19"/>
        <end position="115"/>
    </location>
</feature>
<reference evidence="3" key="1">
    <citation type="journal article" date="2020" name="Appl. Environ. Microbiol.">
        <title>Diazotrophic Anaeromyxobacter Isolates from Soils.</title>
        <authorList>
            <person name="Masuda Y."/>
            <person name="Yamanaka H."/>
            <person name="Xu Z.X."/>
            <person name="Shiratori Y."/>
            <person name="Aono T."/>
            <person name="Amachi S."/>
            <person name="Senoo K."/>
            <person name="Itoh H."/>
        </authorList>
    </citation>
    <scope>NUCLEOTIDE SEQUENCE [LARGE SCALE GENOMIC DNA]</scope>
    <source>
        <strain evidence="3">R267</strain>
    </source>
</reference>
<organism evidence="2 3">
    <name type="scientific">Anaeromyxobacter diazotrophicus</name>
    <dbReference type="NCBI Taxonomy" id="2590199"/>
    <lineage>
        <taxon>Bacteria</taxon>
        <taxon>Pseudomonadati</taxon>
        <taxon>Myxococcota</taxon>
        <taxon>Myxococcia</taxon>
        <taxon>Myxococcales</taxon>
        <taxon>Cystobacterineae</taxon>
        <taxon>Anaeromyxobacteraceae</taxon>
        <taxon>Anaeromyxobacter</taxon>
    </lineage>
</organism>
<dbReference type="EMBL" id="BJTG01000004">
    <property type="protein sequence ID" value="GEJ57398.1"/>
    <property type="molecule type" value="Genomic_DNA"/>
</dbReference>
<evidence type="ECO:0000313" key="2">
    <source>
        <dbReference type="EMBL" id="GEJ57398.1"/>
    </source>
</evidence>
<feature type="signal peptide" evidence="1">
    <location>
        <begin position="1"/>
        <end position="18"/>
    </location>
</feature>
<evidence type="ECO:0000313" key="3">
    <source>
        <dbReference type="Proteomes" id="UP000503640"/>
    </source>
</evidence>
<evidence type="ECO:0000256" key="1">
    <source>
        <dbReference type="SAM" id="SignalP"/>
    </source>
</evidence>
<keyword evidence="3" id="KW-1185">Reference proteome</keyword>
<sequence>MRALLTSLLLTSPGVVLAAHPDCTGVERWPASMAFVHLKNAGMTDNERLDVSKTRVARVASEKIGKDLYRQVHKVRFTEKSGSTIDVITASDGSSQECSIGGVEVYVIARQLGPN</sequence>
<accession>A0A7I9VMH0</accession>
<dbReference type="AlphaFoldDB" id="A0A7I9VMH0"/>
<protein>
    <submittedName>
        <fullName evidence="2">Uncharacterized protein</fullName>
    </submittedName>
</protein>
<comment type="caution">
    <text evidence="2">The sequence shown here is derived from an EMBL/GenBank/DDBJ whole genome shotgun (WGS) entry which is preliminary data.</text>
</comment>
<keyword evidence="1" id="KW-0732">Signal</keyword>